<evidence type="ECO:0000313" key="11">
    <source>
        <dbReference type="Proteomes" id="UP000034034"/>
    </source>
</evidence>
<feature type="transmembrane region" description="Helical" evidence="7">
    <location>
        <begin position="294"/>
        <end position="311"/>
    </location>
</feature>
<dbReference type="EMBL" id="CP009922">
    <property type="protein sequence ID" value="AKG45274.1"/>
    <property type="molecule type" value="Genomic_DNA"/>
</dbReference>
<dbReference type="InterPro" id="IPR018929">
    <property type="entry name" value="DUF2510"/>
</dbReference>
<dbReference type="Proteomes" id="UP000034034">
    <property type="component" value="Chromosome"/>
</dbReference>
<feature type="compositionally biased region" description="Basic and acidic residues" evidence="6">
    <location>
        <begin position="132"/>
        <end position="141"/>
    </location>
</feature>
<evidence type="ECO:0000256" key="2">
    <source>
        <dbReference type="ARBA" id="ARBA00022475"/>
    </source>
</evidence>
<gene>
    <name evidence="10" type="ORF">SXIM_38900</name>
</gene>
<evidence type="ECO:0000256" key="5">
    <source>
        <dbReference type="ARBA" id="ARBA00023136"/>
    </source>
</evidence>
<evidence type="ECO:0000256" key="1">
    <source>
        <dbReference type="ARBA" id="ARBA00004651"/>
    </source>
</evidence>
<feature type="compositionally biased region" description="Basic and acidic residues" evidence="6">
    <location>
        <begin position="71"/>
        <end position="83"/>
    </location>
</feature>
<evidence type="ECO:0000256" key="6">
    <source>
        <dbReference type="SAM" id="MobiDB-lite"/>
    </source>
</evidence>
<organism evidence="10 11">
    <name type="scientific">Streptomyces xiamenensis</name>
    <dbReference type="NCBI Taxonomy" id="408015"/>
    <lineage>
        <taxon>Bacteria</taxon>
        <taxon>Bacillati</taxon>
        <taxon>Actinomycetota</taxon>
        <taxon>Actinomycetes</taxon>
        <taxon>Kitasatosporales</taxon>
        <taxon>Streptomycetaceae</taxon>
        <taxon>Streptomyces</taxon>
    </lineage>
</organism>
<dbReference type="PANTHER" id="PTHR36115">
    <property type="entry name" value="PROLINE-RICH ANTIGEN HOMOLOG-RELATED"/>
    <property type="match status" value="1"/>
</dbReference>
<feature type="domain" description="RDD" evidence="8">
    <location>
        <begin position="280"/>
        <end position="430"/>
    </location>
</feature>
<protein>
    <submittedName>
        <fullName evidence="10">Integral membrane protein</fullName>
    </submittedName>
</protein>
<feature type="compositionally biased region" description="Low complexity" evidence="6">
    <location>
        <begin position="142"/>
        <end position="170"/>
    </location>
</feature>
<evidence type="ECO:0000256" key="3">
    <source>
        <dbReference type="ARBA" id="ARBA00022692"/>
    </source>
</evidence>
<keyword evidence="4 7" id="KW-1133">Transmembrane helix</keyword>
<keyword evidence="11" id="KW-1185">Reference proteome</keyword>
<evidence type="ECO:0000259" key="9">
    <source>
        <dbReference type="Pfam" id="PF10708"/>
    </source>
</evidence>
<keyword evidence="5 7" id="KW-0472">Membrane</keyword>
<evidence type="ECO:0000313" key="10">
    <source>
        <dbReference type="EMBL" id="AKG45274.1"/>
    </source>
</evidence>
<feature type="compositionally biased region" description="Low complexity" evidence="6">
    <location>
        <begin position="218"/>
        <end position="250"/>
    </location>
</feature>
<name>A0A0F7FXB2_9ACTN</name>
<comment type="subcellular location">
    <subcellularLocation>
        <location evidence="1">Cell membrane</location>
        <topology evidence="1">Multi-pass membrane protein</topology>
    </subcellularLocation>
</comment>
<feature type="compositionally biased region" description="Low complexity" evidence="6">
    <location>
        <begin position="199"/>
        <end position="209"/>
    </location>
</feature>
<dbReference type="GO" id="GO:0005886">
    <property type="term" value="C:plasma membrane"/>
    <property type="evidence" value="ECO:0007669"/>
    <property type="project" value="UniProtKB-SubCell"/>
</dbReference>
<dbReference type="KEGG" id="sxi:SXIM_38900"/>
<feature type="transmembrane region" description="Helical" evidence="7">
    <location>
        <begin position="395"/>
        <end position="415"/>
    </location>
</feature>
<keyword evidence="2" id="KW-1003">Cell membrane</keyword>
<proteinExistence type="predicted"/>
<dbReference type="InterPro" id="IPR010432">
    <property type="entry name" value="RDD"/>
</dbReference>
<evidence type="ECO:0000259" key="8">
    <source>
        <dbReference type="Pfam" id="PF06271"/>
    </source>
</evidence>
<feature type="region of interest" description="Disordered" evidence="6">
    <location>
        <begin position="1"/>
        <end position="259"/>
    </location>
</feature>
<evidence type="ECO:0000256" key="4">
    <source>
        <dbReference type="ARBA" id="ARBA00022989"/>
    </source>
</evidence>
<dbReference type="AlphaFoldDB" id="A0A0F7FXB2"/>
<sequence>MSSPPAGSAGGSPGPNWYPDPSIPGYIRYWNGAAWMPGTSRPEPRDGEQLPAPPPGAPAPALPEPAPEARALPELEPARRAGEEDAQAAPVAPAQKPDPRIDPRGQFLRATPGREPQLQAQAQPEPQPRQQARAEPERVPEQQRPAAAAPAALPAVPEQQARPVQPAQARSVPPERPHEQTAQLRLPKGESWQHQVRELAQQAPQQQAPQPLPPLPVPQQQQQQHLPVAQPQPQPQQAAPQLQAASAQSPFLRSHQADPLTPLPFSKDAIFGAGDQLYPAGLGRRLLARLIDSLLPVGAAAAMAAMVIGDARDHIQQQIDAANEAGVTREIWLIDGTTGGYLAMVLGVFLVAGFLFEALPTALWSRSPGKALCKLRVLDLQSQVKPTFGAALSRWFLYSVLGILVIGIVNVLWGVRDRPWHQCWHDKAAGTFVAR</sequence>
<feature type="compositionally biased region" description="Low complexity" evidence="6">
    <location>
        <begin position="114"/>
        <end position="131"/>
    </location>
</feature>
<dbReference type="PANTHER" id="PTHR36115:SF4">
    <property type="entry name" value="MEMBRANE PROTEIN"/>
    <property type="match status" value="1"/>
</dbReference>
<dbReference type="RefSeq" id="WP_053116253.1">
    <property type="nucleotide sequence ID" value="NZ_CP009922.3"/>
</dbReference>
<dbReference type="STRING" id="408015.SXIM_38900"/>
<keyword evidence="3 7" id="KW-0812">Transmembrane</keyword>
<accession>A0A0F7FXB2</accession>
<dbReference type="HOGENOM" id="CLU_026159_0_0_11"/>
<feature type="compositionally biased region" description="Pro residues" evidence="6">
    <location>
        <begin position="51"/>
        <end position="66"/>
    </location>
</feature>
<feature type="domain" description="DUF2510" evidence="9">
    <location>
        <begin position="15"/>
        <end position="45"/>
    </location>
</feature>
<reference evidence="10" key="1">
    <citation type="submission" date="2019-08" db="EMBL/GenBank/DDBJ databases">
        <title>Complete genome sequence of a mangrove-derived Streptomyces xiamenensis.</title>
        <authorList>
            <person name="Xu J."/>
        </authorList>
    </citation>
    <scope>NUCLEOTIDE SEQUENCE</scope>
    <source>
        <strain evidence="10">318</strain>
    </source>
</reference>
<dbReference type="PATRIC" id="fig|408015.6.peg.3942"/>
<dbReference type="Pfam" id="PF06271">
    <property type="entry name" value="RDD"/>
    <property type="match status" value="1"/>
</dbReference>
<dbReference type="Pfam" id="PF10708">
    <property type="entry name" value="DUF2510"/>
    <property type="match status" value="1"/>
</dbReference>
<feature type="transmembrane region" description="Helical" evidence="7">
    <location>
        <begin position="332"/>
        <end position="356"/>
    </location>
</feature>
<dbReference type="InterPro" id="IPR051791">
    <property type="entry name" value="Pra-immunoreactive"/>
</dbReference>
<evidence type="ECO:0000256" key="7">
    <source>
        <dbReference type="SAM" id="Phobius"/>
    </source>
</evidence>